<protein>
    <submittedName>
        <fullName evidence="1">Uncharacterized protein</fullName>
    </submittedName>
</protein>
<organism evidence="1 2">
    <name type="scientific">Ichthyophthirius multifiliis</name>
    <name type="common">White spot disease agent</name>
    <name type="synonym">Ich</name>
    <dbReference type="NCBI Taxonomy" id="5932"/>
    <lineage>
        <taxon>Eukaryota</taxon>
        <taxon>Sar</taxon>
        <taxon>Alveolata</taxon>
        <taxon>Ciliophora</taxon>
        <taxon>Intramacronucleata</taxon>
        <taxon>Oligohymenophorea</taxon>
        <taxon>Hymenostomatida</taxon>
        <taxon>Ophryoglenina</taxon>
        <taxon>Ichthyophthirius</taxon>
    </lineage>
</organism>
<dbReference type="EMBL" id="GL984139">
    <property type="protein sequence ID" value="EGR29493.1"/>
    <property type="molecule type" value="Genomic_DNA"/>
</dbReference>
<evidence type="ECO:0000313" key="1">
    <source>
        <dbReference type="EMBL" id="EGR29493.1"/>
    </source>
</evidence>
<gene>
    <name evidence="1" type="ORF">IMG5_154760</name>
</gene>
<reference evidence="1 2" key="1">
    <citation type="submission" date="2011-07" db="EMBL/GenBank/DDBJ databases">
        <authorList>
            <person name="Coyne R."/>
            <person name="Brami D."/>
            <person name="Johnson J."/>
            <person name="Hostetler J."/>
            <person name="Hannick L."/>
            <person name="Clark T."/>
            <person name="Cassidy-Hanley D."/>
            <person name="Inman J."/>
        </authorList>
    </citation>
    <scope>NUCLEOTIDE SEQUENCE [LARGE SCALE GENOMIC DNA]</scope>
    <source>
        <strain evidence="1 2">G5</strain>
    </source>
</reference>
<accession>G0QZ70</accession>
<dbReference type="AlphaFoldDB" id="G0QZ70"/>
<proteinExistence type="predicted"/>
<dbReference type="STRING" id="857967.G0QZ70"/>
<evidence type="ECO:0000313" key="2">
    <source>
        <dbReference type="Proteomes" id="UP000008983"/>
    </source>
</evidence>
<dbReference type="GeneID" id="14905598"/>
<dbReference type="eggNOG" id="KOG2086">
    <property type="taxonomic scope" value="Eukaryota"/>
</dbReference>
<keyword evidence="2" id="KW-1185">Reference proteome</keyword>
<dbReference type="RefSeq" id="XP_004030729.1">
    <property type="nucleotide sequence ID" value="XM_004030681.1"/>
</dbReference>
<dbReference type="InParanoid" id="G0QZ70"/>
<dbReference type="Proteomes" id="UP000008983">
    <property type="component" value="Unassembled WGS sequence"/>
</dbReference>
<dbReference type="OrthoDB" id="25887at2759"/>
<sequence length="175" mass="21125">METFLSEYGVKWILNNEKNTEELNTEKFEKERLLDDVKKPKYNYNLPQQIDLNIVARRIEELNFLMEKEGGCQEVYKDERGFNRIRKMEPIPIGFYQDGIALKGFKFSNMELLILSRFSRFIRWIFSLLIEKIIPEWSFVKDYRQNRCKLFPKQSILNQYIGKCRGKLTKTSFQR</sequence>
<name>G0QZ70_ICHMU</name>